<organism evidence="3 4">
    <name type="scientific">Zingiber officinale</name>
    <name type="common">Ginger</name>
    <name type="synonym">Amomum zingiber</name>
    <dbReference type="NCBI Taxonomy" id="94328"/>
    <lineage>
        <taxon>Eukaryota</taxon>
        <taxon>Viridiplantae</taxon>
        <taxon>Streptophyta</taxon>
        <taxon>Embryophyta</taxon>
        <taxon>Tracheophyta</taxon>
        <taxon>Spermatophyta</taxon>
        <taxon>Magnoliopsida</taxon>
        <taxon>Liliopsida</taxon>
        <taxon>Zingiberales</taxon>
        <taxon>Zingiberaceae</taxon>
        <taxon>Zingiber</taxon>
    </lineage>
</organism>
<keyword evidence="2" id="KW-1133">Transmembrane helix</keyword>
<keyword evidence="4" id="KW-1185">Reference proteome</keyword>
<keyword evidence="2" id="KW-0472">Membrane</keyword>
<gene>
    <name evidence="3" type="ORF">ZIOFF_025725</name>
</gene>
<dbReference type="EMBL" id="JACMSC010000007">
    <property type="protein sequence ID" value="KAG6515332.1"/>
    <property type="molecule type" value="Genomic_DNA"/>
</dbReference>
<keyword evidence="2" id="KW-0812">Transmembrane</keyword>
<evidence type="ECO:0000256" key="2">
    <source>
        <dbReference type="SAM" id="Phobius"/>
    </source>
</evidence>
<reference evidence="3 4" key="1">
    <citation type="submission" date="2020-08" db="EMBL/GenBank/DDBJ databases">
        <title>Plant Genome Project.</title>
        <authorList>
            <person name="Zhang R.-G."/>
        </authorList>
    </citation>
    <scope>NUCLEOTIDE SEQUENCE [LARGE SCALE GENOMIC DNA]</scope>
    <source>
        <tissue evidence="3">Rhizome</tissue>
    </source>
</reference>
<name>A0A8J5GUK0_ZINOF</name>
<accession>A0A8J5GUK0</accession>
<feature type="transmembrane region" description="Helical" evidence="2">
    <location>
        <begin position="207"/>
        <end position="227"/>
    </location>
</feature>
<evidence type="ECO:0000313" key="3">
    <source>
        <dbReference type="EMBL" id="KAG6515332.1"/>
    </source>
</evidence>
<comment type="caution">
    <text evidence="3">The sequence shown here is derived from an EMBL/GenBank/DDBJ whole genome shotgun (WGS) entry which is preliminary data.</text>
</comment>
<sequence>MVETQIPLWIDIVYLTDLFLQLENGSSASSDIDIDPMHAGLDQWNSDNQVEEDRDWEEAIWEGNRSVDITGVAQAQYADDFADFKESKFRITYIGNPEDYVDARGFDELLEQLAEADSSRRGSIGCSYKSKGASLQPPIPSFLHLAMVKVRNSCLICRHELPTDDPEYEEGTEEAHDFNDARNEPGSVEEHRRVPTQSRGGGNGVCWLFLAAVPIICIIRIILASLLKKPTGDVQIPSNVREQHPITVGTNRSSFLNFMKMKKGTTELEEWEFEELKVENLGTHNREFEETKFNIVDGVKY</sequence>
<evidence type="ECO:0000256" key="1">
    <source>
        <dbReference type="SAM" id="MobiDB-lite"/>
    </source>
</evidence>
<feature type="region of interest" description="Disordered" evidence="1">
    <location>
        <begin position="165"/>
        <end position="196"/>
    </location>
</feature>
<feature type="compositionally biased region" description="Basic and acidic residues" evidence="1">
    <location>
        <begin position="173"/>
        <end position="193"/>
    </location>
</feature>
<dbReference type="Proteomes" id="UP000734854">
    <property type="component" value="Unassembled WGS sequence"/>
</dbReference>
<proteinExistence type="predicted"/>
<protein>
    <submittedName>
        <fullName evidence="3">Uncharacterized protein</fullName>
    </submittedName>
</protein>
<evidence type="ECO:0000313" key="4">
    <source>
        <dbReference type="Proteomes" id="UP000734854"/>
    </source>
</evidence>
<dbReference type="AlphaFoldDB" id="A0A8J5GUK0"/>